<protein>
    <recommendedName>
        <fullName evidence="5">FAD-binding PCMH-type domain-containing protein</fullName>
    </recommendedName>
</protein>
<keyword evidence="3" id="KW-0274">FAD</keyword>
<dbReference type="InterPro" id="IPR016169">
    <property type="entry name" value="FAD-bd_PCMH_sub2"/>
</dbReference>
<dbReference type="EMBL" id="KV878601">
    <property type="protein sequence ID" value="OJJ52484.1"/>
    <property type="molecule type" value="Genomic_DNA"/>
</dbReference>
<dbReference type="STRING" id="1036612.A0A1L9SZ37"/>
<evidence type="ECO:0000256" key="2">
    <source>
        <dbReference type="ARBA" id="ARBA00022630"/>
    </source>
</evidence>
<evidence type="ECO:0000256" key="3">
    <source>
        <dbReference type="ARBA" id="ARBA00022827"/>
    </source>
</evidence>
<dbReference type="GeneID" id="63759340"/>
<evidence type="ECO:0000256" key="4">
    <source>
        <dbReference type="ARBA" id="ARBA00023002"/>
    </source>
</evidence>
<proteinExistence type="inferred from homology"/>
<gene>
    <name evidence="6" type="ORF">ASPSYDRAFT_164475</name>
</gene>
<dbReference type="InterPro" id="IPR006094">
    <property type="entry name" value="Oxid_FAD_bind_N"/>
</dbReference>
<dbReference type="InterPro" id="IPR036318">
    <property type="entry name" value="FAD-bd_PCMH-like_sf"/>
</dbReference>
<evidence type="ECO:0000313" key="7">
    <source>
        <dbReference type="Proteomes" id="UP000184356"/>
    </source>
</evidence>
<dbReference type="Pfam" id="PF01565">
    <property type="entry name" value="FAD_binding_4"/>
    <property type="match status" value="1"/>
</dbReference>
<comment type="similarity">
    <text evidence="1">Belongs to the oxygen-dependent FAD-linked oxidoreductase family.</text>
</comment>
<dbReference type="SUPFAM" id="SSF56176">
    <property type="entry name" value="FAD-binding/transporter-associated domain-like"/>
    <property type="match status" value="1"/>
</dbReference>
<name>A0A1L9SZ37_9EURO</name>
<dbReference type="AlphaFoldDB" id="A0A1L9SZ37"/>
<feature type="domain" description="FAD-binding PCMH-type" evidence="5">
    <location>
        <begin position="41"/>
        <end position="212"/>
    </location>
</feature>
<dbReference type="VEuPathDB" id="FungiDB:ASPSYDRAFT_164475"/>
<dbReference type="PANTHER" id="PTHR42973">
    <property type="entry name" value="BINDING OXIDOREDUCTASE, PUTATIVE (AFU_ORTHOLOGUE AFUA_1G17690)-RELATED"/>
    <property type="match status" value="1"/>
</dbReference>
<keyword evidence="2" id="KW-0285">Flavoprotein</keyword>
<keyword evidence="4" id="KW-0560">Oxidoreductase</keyword>
<organism evidence="6 7">
    <name type="scientific">Aspergillus sydowii CBS 593.65</name>
    <dbReference type="NCBI Taxonomy" id="1036612"/>
    <lineage>
        <taxon>Eukaryota</taxon>
        <taxon>Fungi</taxon>
        <taxon>Dikarya</taxon>
        <taxon>Ascomycota</taxon>
        <taxon>Pezizomycotina</taxon>
        <taxon>Eurotiomycetes</taxon>
        <taxon>Eurotiomycetidae</taxon>
        <taxon>Eurotiales</taxon>
        <taxon>Aspergillaceae</taxon>
        <taxon>Aspergillus</taxon>
        <taxon>Aspergillus subgen. Nidulantes</taxon>
    </lineage>
</organism>
<evidence type="ECO:0000259" key="5">
    <source>
        <dbReference type="PROSITE" id="PS51387"/>
    </source>
</evidence>
<reference evidence="7" key="1">
    <citation type="journal article" date="2017" name="Genome Biol.">
        <title>Comparative genomics reveals high biological diversity and specific adaptations in the industrially and medically important fungal genus Aspergillus.</title>
        <authorList>
            <person name="de Vries R.P."/>
            <person name="Riley R."/>
            <person name="Wiebenga A."/>
            <person name="Aguilar-Osorio G."/>
            <person name="Amillis S."/>
            <person name="Uchima C.A."/>
            <person name="Anderluh G."/>
            <person name="Asadollahi M."/>
            <person name="Askin M."/>
            <person name="Barry K."/>
            <person name="Battaglia E."/>
            <person name="Bayram O."/>
            <person name="Benocci T."/>
            <person name="Braus-Stromeyer S.A."/>
            <person name="Caldana C."/>
            <person name="Canovas D."/>
            <person name="Cerqueira G.C."/>
            <person name="Chen F."/>
            <person name="Chen W."/>
            <person name="Choi C."/>
            <person name="Clum A."/>
            <person name="Dos Santos R.A."/>
            <person name="Damasio A.R."/>
            <person name="Diallinas G."/>
            <person name="Emri T."/>
            <person name="Fekete E."/>
            <person name="Flipphi M."/>
            <person name="Freyberg S."/>
            <person name="Gallo A."/>
            <person name="Gournas C."/>
            <person name="Habgood R."/>
            <person name="Hainaut M."/>
            <person name="Harispe M.L."/>
            <person name="Henrissat B."/>
            <person name="Hilden K.S."/>
            <person name="Hope R."/>
            <person name="Hossain A."/>
            <person name="Karabika E."/>
            <person name="Karaffa L."/>
            <person name="Karanyi Z."/>
            <person name="Krasevec N."/>
            <person name="Kuo A."/>
            <person name="Kusch H."/>
            <person name="LaButti K."/>
            <person name="Lagendijk E.L."/>
            <person name="Lapidus A."/>
            <person name="Levasseur A."/>
            <person name="Lindquist E."/>
            <person name="Lipzen A."/>
            <person name="Logrieco A.F."/>
            <person name="MacCabe A."/>
            <person name="Maekelae M.R."/>
            <person name="Malavazi I."/>
            <person name="Melin P."/>
            <person name="Meyer V."/>
            <person name="Mielnichuk N."/>
            <person name="Miskei M."/>
            <person name="Molnar A.P."/>
            <person name="Mule G."/>
            <person name="Ngan C.Y."/>
            <person name="Orejas M."/>
            <person name="Orosz E."/>
            <person name="Ouedraogo J.P."/>
            <person name="Overkamp K.M."/>
            <person name="Park H.-S."/>
            <person name="Perrone G."/>
            <person name="Piumi F."/>
            <person name="Punt P.J."/>
            <person name="Ram A.F."/>
            <person name="Ramon A."/>
            <person name="Rauscher S."/>
            <person name="Record E."/>
            <person name="Riano-Pachon D.M."/>
            <person name="Robert V."/>
            <person name="Roehrig J."/>
            <person name="Ruller R."/>
            <person name="Salamov A."/>
            <person name="Salih N.S."/>
            <person name="Samson R.A."/>
            <person name="Sandor E."/>
            <person name="Sanguinetti M."/>
            <person name="Schuetze T."/>
            <person name="Sepcic K."/>
            <person name="Shelest E."/>
            <person name="Sherlock G."/>
            <person name="Sophianopoulou V."/>
            <person name="Squina F.M."/>
            <person name="Sun H."/>
            <person name="Susca A."/>
            <person name="Todd R.B."/>
            <person name="Tsang A."/>
            <person name="Unkles S.E."/>
            <person name="van de Wiele N."/>
            <person name="van Rossen-Uffink D."/>
            <person name="Oliveira J.V."/>
            <person name="Vesth T.C."/>
            <person name="Visser J."/>
            <person name="Yu J.-H."/>
            <person name="Zhou M."/>
            <person name="Andersen M.R."/>
            <person name="Archer D.B."/>
            <person name="Baker S.E."/>
            <person name="Benoit I."/>
            <person name="Brakhage A.A."/>
            <person name="Braus G.H."/>
            <person name="Fischer R."/>
            <person name="Frisvad J.C."/>
            <person name="Goldman G.H."/>
            <person name="Houbraken J."/>
            <person name="Oakley B."/>
            <person name="Pocsi I."/>
            <person name="Scazzocchio C."/>
            <person name="Seiboth B."/>
            <person name="vanKuyk P.A."/>
            <person name="Wortman J."/>
            <person name="Dyer P.S."/>
            <person name="Grigoriev I.V."/>
        </authorList>
    </citation>
    <scope>NUCLEOTIDE SEQUENCE [LARGE SCALE GENOMIC DNA]</scope>
    <source>
        <strain evidence="7">CBS 593.65</strain>
    </source>
</reference>
<evidence type="ECO:0000313" key="6">
    <source>
        <dbReference type="EMBL" id="OJJ52484.1"/>
    </source>
</evidence>
<dbReference type="GO" id="GO:0016491">
    <property type="term" value="F:oxidoreductase activity"/>
    <property type="evidence" value="ECO:0007669"/>
    <property type="project" value="UniProtKB-KW"/>
</dbReference>
<dbReference type="Proteomes" id="UP000184356">
    <property type="component" value="Unassembled WGS sequence"/>
</dbReference>
<dbReference type="PROSITE" id="PS51387">
    <property type="entry name" value="FAD_PCMH"/>
    <property type="match status" value="1"/>
</dbReference>
<dbReference type="OrthoDB" id="2151789at2759"/>
<dbReference type="GO" id="GO:0071949">
    <property type="term" value="F:FAD binding"/>
    <property type="evidence" value="ECO:0007669"/>
    <property type="project" value="InterPro"/>
</dbReference>
<keyword evidence="7" id="KW-1185">Reference proteome</keyword>
<dbReference type="Gene3D" id="3.30.465.10">
    <property type="match status" value="1"/>
</dbReference>
<dbReference type="InterPro" id="IPR016166">
    <property type="entry name" value="FAD-bd_PCMH"/>
</dbReference>
<evidence type="ECO:0000256" key="1">
    <source>
        <dbReference type="ARBA" id="ARBA00005466"/>
    </source>
</evidence>
<accession>A0A1L9SZ37</accession>
<dbReference type="InterPro" id="IPR050416">
    <property type="entry name" value="FAD-linked_Oxidoreductase"/>
</dbReference>
<sequence length="391" mass="42846">MVLLTLLQCNKLHERLPSLVHFPSSPEYQERHSTYYALQQRELSPACTVKPASTEDVSQILEFAEASHCQFAVASGGHMAWKGASNIDEGFVVDLRGLDMIEIVPSEHTAKLGPGSTWQSVYKEMVPYNLTVAGARISEVGVGGFLAGGGIAFKSRALGFGSNNVFNYEVVLANGSVVNANKQSHPDLFWALKLAGSNYGIITRFDMTTYHSPVIWGAVSVYPFTDQTVTEAFSDYHAYSHGNNNTDAFKAVVLTHQRRQKMIMTCTTTDDGVPVPPVTAVEPIHHLERTGSTHDVVKDVIAAVLPGATRGAWFSFTTKATTNIALDIYKLIDEVYGSLLDKDGVSVCVNSQAFQKSFIEATRDSPVYNGMRESGEDLTCEFPLTLFYRLV</sequence>
<dbReference type="PANTHER" id="PTHR42973:SF53">
    <property type="entry name" value="FAD-BINDING PCMH-TYPE DOMAIN-CONTAINING PROTEIN-RELATED"/>
    <property type="match status" value="1"/>
</dbReference>
<dbReference type="RefSeq" id="XP_040696290.1">
    <property type="nucleotide sequence ID" value="XM_040843267.1"/>
</dbReference>